<organism evidence="1 2">
    <name type="scientific">Rhododendron molle</name>
    <name type="common">Chinese azalea</name>
    <name type="synonym">Azalea mollis</name>
    <dbReference type="NCBI Taxonomy" id="49168"/>
    <lineage>
        <taxon>Eukaryota</taxon>
        <taxon>Viridiplantae</taxon>
        <taxon>Streptophyta</taxon>
        <taxon>Embryophyta</taxon>
        <taxon>Tracheophyta</taxon>
        <taxon>Spermatophyta</taxon>
        <taxon>Magnoliopsida</taxon>
        <taxon>eudicotyledons</taxon>
        <taxon>Gunneridae</taxon>
        <taxon>Pentapetalae</taxon>
        <taxon>asterids</taxon>
        <taxon>Ericales</taxon>
        <taxon>Ericaceae</taxon>
        <taxon>Ericoideae</taxon>
        <taxon>Rhodoreae</taxon>
        <taxon>Rhododendron</taxon>
    </lineage>
</organism>
<reference evidence="1" key="1">
    <citation type="submission" date="2022-02" db="EMBL/GenBank/DDBJ databases">
        <title>Plant Genome Project.</title>
        <authorList>
            <person name="Zhang R.-G."/>
        </authorList>
    </citation>
    <scope>NUCLEOTIDE SEQUENCE</scope>
    <source>
        <strain evidence="1">AT1</strain>
    </source>
</reference>
<comment type="caution">
    <text evidence="1">The sequence shown here is derived from an EMBL/GenBank/DDBJ whole genome shotgun (WGS) entry which is preliminary data.</text>
</comment>
<evidence type="ECO:0000313" key="1">
    <source>
        <dbReference type="EMBL" id="KAI8558681.1"/>
    </source>
</evidence>
<sequence>MLVTAEEIENGIRKLMEGGNECGEDIKQRVKEMSEKSKVVVVEGGSFYNSVGLLIKDFMNNMHTHSMSD</sequence>
<accession>A0ACC0P0J9</accession>
<proteinExistence type="predicted"/>
<gene>
    <name evidence="1" type="ORF">RHMOL_Rhmol04G0115700</name>
</gene>
<evidence type="ECO:0000313" key="2">
    <source>
        <dbReference type="Proteomes" id="UP001062846"/>
    </source>
</evidence>
<keyword evidence="2" id="KW-1185">Reference proteome</keyword>
<protein>
    <submittedName>
        <fullName evidence="1">Uncharacterized protein</fullName>
    </submittedName>
</protein>
<dbReference type="Proteomes" id="UP001062846">
    <property type="component" value="Chromosome 4"/>
</dbReference>
<dbReference type="EMBL" id="CM046391">
    <property type="protein sequence ID" value="KAI8558681.1"/>
    <property type="molecule type" value="Genomic_DNA"/>
</dbReference>
<name>A0ACC0P0J9_RHOML</name>